<dbReference type="PANTHER" id="PTHR45339">
    <property type="entry name" value="HYBRID SIGNAL TRANSDUCTION HISTIDINE KINASE J"/>
    <property type="match status" value="1"/>
</dbReference>
<dbReference type="Gene3D" id="3.40.50.2300">
    <property type="match status" value="1"/>
</dbReference>
<dbReference type="Proteomes" id="UP000011083">
    <property type="component" value="Unassembled WGS sequence"/>
</dbReference>
<evidence type="ECO:0000256" key="1">
    <source>
        <dbReference type="ARBA" id="ARBA00022553"/>
    </source>
</evidence>
<evidence type="ECO:0000256" key="3">
    <source>
        <dbReference type="PROSITE-ProRule" id="PRU00169"/>
    </source>
</evidence>
<keyword evidence="6" id="KW-1185">Reference proteome</keyword>
<sequence length="82" mass="8867">MDGFEATQRIRAMEADAQPLGSPRGTRPIVALTASATKEYARRCLEAGMSDVLFKPVRREALAAALRKWGTTVAVSAPRPQP</sequence>
<keyword evidence="2" id="KW-0902">Two-component regulatory system</keyword>
<name>L8GU61_ACACF</name>
<dbReference type="PROSITE" id="PS50110">
    <property type="entry name" value="RESPONSE_REGULATORY"/>
    <property type="match status" value="1"/>
</dbReference>
<evidence type="ECO:0000256" key="2">
    <source>
        <dbReference type="ARBA" id="ARBA00023012"/>
    </source>
</evidence>
<dbReference type="EMBL" id="KB007990">
    <property type="protein sequence ID" value="ELR16487.1"/>
    <property type="molecule type" value="Genomic_DNA"/>
</dbReference>
<evidence type="ECO:0000313" key="5">
    <source>
        <dbReference type="EMBL" id="ELR16487.1"/>
    </source>
</evidence>
<feature type="domain" description="Response regulatory" evidence="4">
    <location>
        <begin position="1"/>
        <end position="70"/>
    </location>
</feature>
<keyword evidence="1" id="KW-0597">Phosphoprotein</keyword>
<dbReference type="SUPFAM" id="SSF52172">
    <property type="entry name" value="CheY-like"/>
    <property type="match status" value="1"/>
</dbReference>
<evidence type="ECO:0000313" key="6">
    <source>
        <dbReference type="Proteomes" id="UP000011083"/>
    </source>
</evidence>
<dbReference type="InterPro" id="IPR011006">
    <property type="entry name" value="CheY-like_superfamily"/>
</dbReference>
<dbReference type="CDD" id="cd17546">
    <property type="entry name" value="REC_hyHK_CKI1_RcsC-like"/>
    <property type="match status" value="1"/>
</dbReference>
<accession>L8GU61</accession>
<dbReference type="VEuPathDB" id="AmoebaDB:ACA1_307130"/>
<dbReference type="OrthoDB" id="303614at2759"/>
<dbReference type="RefSeq" id="XP_004338500.1">
    <property type="nucleotide sequence ID" value="XM_004338452.1"/>
</dbReference>
<dbReference type="Pfam" id="PF00072">
    <property type="entry name" value="Response_reg"/>
    <property type="match status" value="1"/>
</dbReference>
<dbReference type="GO" id="GO:0000160">
    <property type="term" value="P:phosphorelay signal transduction system"/>
    <property type="evidence" value="ECO:0007669"/>
    <property type="project" value="UniProtKB-KW"/>
</dbReference>
<dbReference type="GeneID" id="14917180"/>
<proteinExistence type="predicted"/>
<dbReference type="AlphaFoldDB" id="L8GU61"/>
<gene>
    <name evidence="5" type="ORF">ACA1_307130</name>
</gene>
<evidence type="ECO:0000259" key="4">
    <source>
        <dbReference type="PROSITE" id="PS50110"/>
    </source>
</evidence>
<reference evidence="5 6" key="1">
    <citation type="journal article" date="2013" name="Genome Biol.">
        <title>Genome of Acanthamoeba castellanii highlights extensive lateral gene transfer and early evolution of tyrosine kinase signaling.</title>
        <authorList>
            <person name="Clarke M."/>
            <person name="Lohan A.J."/>
            <person name="Liu B."/>
            <person name="Lagkouvardos I."/>
            <person name="Roy S."/>
            <person name="Zafar N."/>
            <person name="Bertelli C."/>
            <person name="Schilde C."/>
            <person name="Kianianmomeni A."/>
            <person name="Burglin T.R."/>
            <person name="Frech C."/>
            <person name="Turcotte B."/>
            <person name="Kopec K.O."/>
            <person name="Synnott J.M."/>
            <person name="Choo C."/>
            <person name="Paponov I."/>
            <person name="Finkler A."/>
            <person name="Soon Heng Tan C."/>
            <person name="Hutchins A.P."/>
            <person name="Weinmeier T."/>
            <person name="Rattei T."/>
            <person name="Chu J.S."/>
            <person name="Gimenez G."/>
            <person name="Irimia M."/>
            <person name="Rigden D.J."/>
            <person name="Fitzpatrick D.A."/>
            <person name="Lorenzo-Morales J."/>
            <person name="Bateman A."/>
            <person name="Chiu C.H."/>
            <person name="Tang P."/>
            <person name="Hegemann P."/>
            <person name="Fromm H."/>
            <person name="Raoult D."/>
            <person name="Greub G."/>
            <person name="Miranda-Saavedra D."/>
            <person name="Chen N."/>
            <person name="Nash P."/>
            <person name="Ginger M.L."/>
            <person name="Horn M."/>
            <person name="Schaap P."/>
            <person name="Caler L."/>
            <person name="Loftus B."/>
        </authorList>
    </citation>
    <scope>NUCLEOTIDE SEQUENCE [LARGE SCALE GENOMIC DNA]</scope>
    <source>
        <strain evidence="5 6">Neff</strain>
    </source>
</reference>
<comment type="caution">
    <text evidence="3">Lacks conserved residue(s) required for the propagation of feature annotation.</text>
</comment>
<organism evidence="5 6">
    <name type="scientific">Acanthamoeba castellanii (strain ATCC 30010 / Neff)</name>
    <dbReference type="NCBI Taxonomy" id="1257118"/>
    <lineage>
        <taxon>Eukaryota</taxon>
        <taxon>Amoebozoa</taxon>
        <taxon>Discosea</taxon>
        <taxon>Longamoebia</taxon>
        <taxon>Centramoebida</taxon>
        <taxon>Acanthamoebidae</taxon>
        <taxon>Acanthamoeba</taxon>
    </lineage>
</organism>
<dbReference type="KEGG" id="acan:ACA1_307130"/>
<protein>
    <submittedName>
        <fullName evidence="5">Sensor/response regulator hybrid protein</fullName>
    </submittedName>
</protein>
<dbReference type="PANTHER" id="PTHR45339:SF1">
    <property type="entry name" value="HYBRID SIGNAL TRANSDUCTION HISTIDINE KINASE J"/>
    <property type="match status" value="1"/>
</dbReference>
<dbReference type="InterPro" id="IPR001789">
    <property type="entry name" value="Sig_transdc_resp-reg_receiver"/>
</dbReference>